<dbReference type="STRING" id="27349.A0A0L6UKG4"/>
<protein>
    <submittedName>
        <fullName evidence="1">Uncharacterized protein</fullName>
    </submittedName>
</protein>
<evidence type="ECO:0000313" key="2">
    <source>
        <dbReference type="Proteomes" id="UP000037035"/>
    </source>
</evidence>
<dbReference type="AlphaFoldDB" id="A0A0L6UKG4"/>
<dbReference type="OrthoDB" id="2588793at2759"/>
<evidence type="ECO:0000313" key="1">
    <source>
        <dbReference type="EMBL" id="KNZ49019.1"/>
    </source>
</evidence>
<name>A0A0L6UKG4_9BASI</name>
<reference evidence="1 2" key="1">
    <citation type="submission" date="2015-08" db="EMBL/GenBank/DDBJ databases">
        <title>Next Generation Sequencing and Analysis of the Genome of Puccinia sorghi L Schw, the Causal Agent of Maize Common Rust.</title>
        <authorList>
            <person name="Rochi L."/>
            <person name="Burguener G."/>
            <person name="Darino M."/>
            <person name="Turjanski A."/>
            <person name="Kreff E."/>
            <person name="Dieguez M.J."/>
            <person name="Sacco F."/>
        </authorList>
    </citation>
    <scope>NUCLEOTIDE SEQUENCE [LARGE SCALE GENOMIC DNA]</scope>
    <source>
        <strain evidence="1 2">RO10H11247</strain>
    </source>
</reference>
<keyword evidence="2" id="KW-1185">Reference proteome</keyword>
<dbReference type="EMBL" id="LAVV01010453">
    <property type="protein sequence ID" value="KNZ49019.1"/>
    <property type="molecule type" value="Genomic_DNA"/>
</dbReference>
<accession>A0A0L6UKG4</accession>
<organism evidence="1 2">
    <name type="scientific">Puccinia sorghi</name>
    <dbReference type="NCBI Taxonomy" id="27349"/>
    <lineage>
        <taxon>Eukaryota</taxon>
        <taxon>Fungi</taxon>
        <taxon>Dikarya</taxon>
        <taxon>Basidiomycota</taxon>
        <taxon>Pucciniomycotina</taxon>
        <taxon>Pucciniomycetes</taxon>
        <taxon>Pucciniales</taxon>
        <taxon>Pucciniaceae</taxon>
        <taxon>Puccinia</taxon>
    </lineage>
</organism>
<proteinExistence type="predicted"/>
<comment type="caution">
    <text evidence="1">The sequence shown here is derived from an EMBL/GenBank/DDBJ whole genome shotgun (WGS) entry which is preliminary data.</text>
</comment>
<sequence>MARTSAIVRVLQAFALLLGLVYLLRTLISHNKSSSDWHVSTWLPQNPTNRFKIPAECDPYAELGHLFTADNLHDSRYIIYNDHQHLHAPAQDWVVPSLTSTIHEHKFSELDFLRNRSVIMIGDSIDRNLVTHFGRRGLAGTKGHHKFFEIPDQAHIATSQLESHKIGMAYLPELNFTVYNWFLMGLGVKEEVPFFHAREDMPQNFESKLETFYLPLLRANLMAKPDLIVFNTGFWDLEYLARTRAAHHDLPDIQPRAKEGPTGLKIINLGDGNPLSLTELAYHRVRLRAFLKMLIDSLKSIYDGPHYRHDKKNSNYLDRPVEIMYRSMQLGNASLTNAFAAERIHQLEESNRLVLKEFNIKVIEWGKMTIGLDSQLDDPAIVCSFSLKSQSELFYHPDFFSPPAFFFAKKPRLWIALWDWIGPIQLRVPPPILSQNHQVLCADFLFEFLVFGDMMLFYLKRLISGSKDEWVGCDWIRNRRLTQPGT</sequence>
<gene>
    <name evidence="1" type="ORF">VP01_525g4</name>
</gene>
<dbReference type="Proteomes" id="UP000037035">
    <property type="component" value="Unassembled WGS sequence"/>
</dbReference>
<dbReference type="VEuPathDB" id="FungiDB:VP01_525g4"/>